<feature type="transmembrane region" description="Helical" evidence="1">
    <location>
        <begin position="6"/>
        <end position="25"/>
    </location>
</feature>
<reference evidence="2" key="1">
    <citation type="submission" date="2014-09" db="EMBL/GenBank/DDBJ databases">
        <authorList>
            <person name="Magalhaes I.L.F."/>
            <person name="Oliveira U."/>
            <person name="Santos F.R."/>
            <person name="Vidigal T.H.D.A."/>
            <person name="Brescovit A.D."/>
            <person name="Santos A.J."/>
        </authorList>
    </citation>
    <scope>NUCLEOTIDE SEQUENCE</scope>
    <source>
        <tissue evidence="2">Shoot tissue taken approximately 20 cm above the soil surface</tissue>
    </source>
</reference>
<keyword evidence="1" id="KW-0472">Membrane</keyword>
<protein>
    <submittedName>
        <fullName evidence="2">Uncharacterized protein</fullName>
    </submittedName>
</protein>
<keyword evidence="1" id="KW-1133">Transmembrane helix</keyword>
<reference evidence="2" key="2">
    <citation type="journal article" date="2015" name="Data Brief">
        <title>Shoot transcriptome of the giant reed, Arundo donax.</title>
        <authorList>
            <person name="Barrero R.A."/>
            <person name="Guerrero F.D."/>
            <person name="Moolhuijzen P."/>
            <person name="Goolsby J.A."/>
            <person name="Tidwell J."/>
            <person name="Bellgard S.E."/>
            <person name="Bellgard M.I."/>
        </authorList>
    </citation>
    <scope>NUCLEOTIDE SEQUENCE</scope>
    <source>
        <tissue evidence="2">Shoot tissue taken approximately 20 cm above the soil surface</tissue>
    </source>
</reference>
<accession>A0A0A9B3A0</accession>
<name>A0A0A9B3A0_ARUDO</name>
<dbReference type="EMBL" id="GBRH01242290">
    <property type="protein sequence ID" value="JAD55605.1"/>
    <property type="molecule type" value="Transcribed_RNA"/>
</dbReference>
<keyword evidence="1" id="KW-0812">Transmembrane</keyword>
<proteinExistence type="predicted"/>
<dbReference type="AlphaFoldDB" id="A0A0A9B3A0"/>
<sequence>MDLRCITAPMAPCFSIFCNFLLPMIHFC</sequence>
<evidence type="ECO:0000313" key="2">
    <source>
        <dbReference type="EMBL" id="JAD55605.1"/>
    </source>
</evidence>
<evidence type="ECO:0000256" key="1">
    <source>
        <dbReference type="SAM" id="Phobius"/>
    </source>
</evidence>
<organism evidence="2">
    <name type="scientific">Arundo donax</name>
    <name type="common">Giant reed</name>
    <name type="synonym">Donax arundinaceus</name>
    <dbReference type="NCBI Taxonomy" id="35708"/>
    <lineage>
        <taxon>Eukaryota</taxon>
        <taxon>Viridiplantae</taxon>
        <taxon>Streptophyta</taxon>
        <taxon>Embryophyta</taxon>
        <taxon>Tracheophyta</taxon>
        <taxon>Spermatophyta</taxon>
        <taxon>Magnoliopsida</taxon>
        <taxon>Liliopsida</taxon>
        <taxon>Poales</taxon>
        <taxon>Poaceae</taxon>
        <taxon>PACMAD clade</taxon>
        <taxon>Arundinoideae</taxon>
        <taxon>Arundineae</taxon>
        <taxon>Arundo</taxon>
    </lineage>
</organism>